<gene>
    <name evidence="3" type="ORF">FIBRA_02475</name>
</gene>
<dbReference type="InParanoid" id="J4G1Q1"/>
<feature type="region of interest" description="Disordered" evidence="1">
    <location>
        <begin position="301"/>
        <end position="357"/>
    </location>
</feature>
<sequence length="463" mass="51759">MDHADVHPDSKDYNFFVKEYNADVTASRLIEAWRNQAPVYPPPAFIADAQLADYLVIEQDGPTEAGASRAVSPVDSFASEGDLQSEREPRDYGGFADVWRRGYKDQDVALKVVRVRQDNRARLRKEVSYSSKYCAIPQDRRYKRKTMHGVRMDAQWELAPLSEKRCTKMEPNRLREIVEGLRYLHAARMVHGDLKGANVLINDEGSACLIDFGLTASVHNVDTIGAITTTSNSTGSTRWMAPELLDPEQYGLDEARLSYRRDVYALAMVMYETRPALNDVVETLSSFENKRSIILHLSDRDAGSPSLSTQAQNGSEVDELEETSTDVSSPAMLHRGTKRPAPADFVDMKPSPLRSHASTGYNSYDSLYYQPRLEQNSGTFVGLSSDEGDKNGGLPARDGLNLARTNSQAGSSTTRQFEFQAESASFTIALSGELSPEAVLEKEIERMRELIAERERNRLRKVV</sequence>
<dbReference type="GeneID" id="24095354"/>
<evidence type="ECO:0000259" key="2">
    <source>
        <dbReference type="PROSITE" id="PS50011"/>
    </source>
</evidence>
<dbReference type="RefSeq" id="XP_012179726.1">
    <property type="nucleotide sequence ID" value="XM_012324336.1"/>
</dbReference>
<accession>J4G1Q1</accession>
<dbReference type="InterPro" id="IPR051681">
    <property type="entry name" value="Ser/Thr_Kinases-Pseudokinases"/>
</dbReference>
<proteinExistence type="predicted"/>
<dbReference type="InterPro" id="IPR011009">
    <property type="entry name" value="Kinase-like_dom_sf"/>
</dbReference>
<dbReference type="Pfam" id="PF00069">
    <property type="entry name" value="Pkinase"/>
    <property type="match status" value="1"/>
</dbReference>
<keyword evidence="4" id="KW-1185">Reference proteome</keyword>
<dbReference type="Proteomes" id="UP000006352">
    <property type="component" value="Unassembled WGS sequence"/>
</dbReference>
<evidence type="ECO:0000313" key="3">
    <source>
        <dbReference type="EMBL" id="CCM00443.1"/>
    </source>
</evidence>
<dbReference type="SUPFAM" id="SSF56112">
    <property type="entry name" value="Protein kinase-like (PK-like)"/>
    <property type="match status" value="1"/>
</dbReference>
<dbReference type="CDD" id="cd00180">
    <property type="entry name" value="PKc"/>
    <property type="match status" value="1"/>
</dbReference>
<name>J4G1Q1_9APHY</name>
<dbReference type="OrthoDB" id="2758211at2759"/>
<dbReference type="STRING" id="599839.J4G1Q1"/>
<dbReference type="Gene3D" id="1.10.510.10">
    <property type="entry name" value="Transferase(Phosphotransferase) domain 1"/>
    <property type="match status" value="1"/>
</dbReference>
<dbReference type="GO" id="GO:0004674">
    <property type="term" value="F:protein serine/threonine kinase activity"/>
    <property type="evidence" value="ECO:0007669"/>
    <property type="project" value="TreeGrafter"/>
</dbReference>
<dbReference type="PANTHER" id="PTHR44329">
    <property type="entry name" value="SERINE/THREONINE-PROTEIN KINASE TNNI3K-RELATED"/>
    <property type="match status" value="1"/>
</dbReference>
<evidence type="ECO:0000256" key="1">
    <source>
        <dbReference type="SAM" id="MobiDB-lite"/>
    </source>
</evidence>
<organism evidence="3 4">
    <name type="scientific">Fibroporia radiculosa</name>
    <dbReference type="NCBI Taxonomy" id="599839"/>
    <lineage>
        <taxon>Eukaryota</taxon>
        <taxon>Fungi</taxon>
        <taxon>Dikarya</taxon>
        <taxon>Basidiomycota</taxon>
        <taxon>Agaricomycotina</taxon>
        <taxon>Agaricomycetes</taxon>
        <taxon>Polyporales</taxon>
        <taxon>Fibroporiaceae</taxon>
        <taxon>Fibroporia</taxon>
    </lineage>
</organism>
<dbReference type="EMBL" id="HE796983">
    <property type="protein sequence ID" value="CCM00443.1"/>
    <property type="molecule type" value="Genomic_DNA"/>
</dbReference>
<dbReference type="PROSITE" id="PS00108">
    <property type="entry name" value="PROTEIN_KINASE_ST"/>
    <property type="match status" value="1"/>
</dbReference>
<feature type="compositionally biased region" description="Polar residues" evidence="1">
    <location>
        <begin position="305"/>
        <end position="315"/>
    </location>
</feature>
<dbReference type="InterPro" id="IPR008271">
    <property type="entry name" value="Ser/Thr_kinase_AS"/>
</dbReference>
<dbReference type="PROSITE" id="PS50011">
    <property type="entry name" value="PROTEIN_KINASE_DOM"/>
    <property type="match status" value="1"/>
</dbReference>
<feature type="domain" description="Protein kinase" evidence="2">
    <location>
        <begin position="84"/>
        <end position="354"/>
    </location>
</feature>
<dbReference type="InterPro" id="IPR000719">
    <property type="entry name" value="Prot_kinase_dom"/>
</dbReference>
<protein>
    <recommendedName>
        <fullName evidence="2">Protein kinase domain-containing protein</fullName>
    </recommendedName>
</protein>
<reference evidence="3 4" key="1">
    <citation type="journal article" date="2012" name="Appl. Environ. Microbiol.">
        <title>Short-read sequencing for genomic analysis of the brown rot fungus Fibroporia radiculosa.</title>
        <authorList>
            <person name="Tang J.D."/>
            <person name="Perkins A.D."/>
            <person name="Sonstegard T.S."/>
            <person name="Schroeder S.G."/>
            <person name="Burgess S.C."/>
            <person name="Diehl S.V."/>
        </authorList>
    </citation>
    <scope>NUCLEOTIDE SEQUENCE [LARGE SCALE GENOMIC DNA]</scope>
    <source>
        <strain evidence="3 4">TFFH 294</strain>
    </source>
</reference>
<dbReference type="AlphaFoldDB" id="J4G1Q1"/>
<evidence type="ECO:0000313" key="4">
    <source>
        <dbReference type="Proteomes" id="UP000006352"/>
    </source>
</evidence>
<dbReference type="GO" id="GO:0005524">
    <property type="term" value="F:ATP binding"/>
    <property type="evidence" value="ECO:0007669"/>
    <property type="project" value="InterPro"/>
</dbReference>
<dbReference type="SMART" id="SM00220">
    <property type="entry name" value="S_TKc"/>
    <property type="match status" value="1"/>
</dbReference>
<feature type="region of interest" description="Disordered" evidence="1">
    <location>
        <begin position="65"/>
        <end position="88"/>
    </location>
</feature>
<dbReference type="HOGENOM" id="CLU_590571_0_0_1"/>